<dbReference type="CDD" id="cd07067">
    <property type="entry name" value="HP_PGM_like"/>
    <property type="match status" value="1"/>
</dbReference>
<feature type="active site" description="Tele-phosphohistidine intermediate" evidence="3">
    <location>
        <position position="8"/>
    </location>
</feature>
<dbReference type="RefSeq" id="WP_186446307.1">
    <property type="nucleotide sequence ID" value="NZ_VIVN01000001.1"/>
</dbReference>
<dbReference type="SMART" id="SM00855">
    <property type="entry name" value="PGAM"/>
    <property type="match status" value="1"/>
</dbReference>
<dbReference type="PANTHER" id="PTHR48100:SF1">
    <property type="entry name" value="HISTIDINE PHOSPHATASE FAMILY PROTEIN-RELATED"/>
    <property type="match status" value="1"/>
</dbReference>
<evidence type="ECO:0000313" key="6">
    <source>
        <dbReference type="Proteomes" id="UP000319671"/>
    </source>
</evidence>
<reference evidence="5 6" key="1">
    <citation type="submission" date="2019-06" db="EMBL/GenBank/DDBJ databases">
        <title>Sorghum-associated microbial communities from plants grown in Nebraska, USA.</title>
        <authorList>
            <person name="Schachtman D."/>
        </authorList>
    </citation>
    <scope>NUCLEOTIDE SEQUENCE [LARGE SCALE GENOMIC DNA]</scope>
    <source>
        <strain evidence="5 6">2482</strain>
    </source>
</reference>
<evidence type="ECO:0000313" key="5">
    <source>
        <dbReference type="EMBL" id="TWE08061.1"/>
    </source>
</evidence>
<dbReference type="AlphaFoldDB" id="A0A561DXG7"/>
<dbReference type="SUPFAM" id="SSF53254">
    <property type="entry name" value="Phosphoglycerate mutase-like"/>
    <property type="match status" value="1"/>
</dbReference>
<organism evidence="5 6">
    <name type="scientific">Neobacillus bataviensis</name>
    <dbReference type="NCBI Taxonomy" id="220685"/>
    <lineage>
        <taxon>Bacteria</taxon>
        <taxon>Bacillati</taxon>
        <taxon>Bacillota</taxon>
        <taxon>Bacilli</taxon>
        <taxon>Bacillales</taxon>
        <taxon>Bacillaceae</taxon>
        <taxon>Neobacillus</taxon>
    </lineage>
</organism>
<dbReference type="InterPro" id="IPR050275">
    <property type="entry name" value="PGM_Phosphatase"/>
</dbReference>
<gene>
    <name evidence="5" type="ORF">FB550_10174</name>
</gene>
<feature type="binding site" evidence="4">
    <location>
        <position position="60"/>
    </location>
    <ligand>
        <name>substrate</name>
    </ligand>
</feature>
<accession>A0A561DXG7</accession>
<sequence>MRIIIVRHGETNENAAKRYLGHYDAELNQHGQQQLRSLSETLKRTETQPITAIYSSDLVRAVESAQIIGNEFQIQPIPVFALRELHFGDFDCKTYEEIRQKDPERLEKWILNPYMVAPPNGETLLQLGKRVDDWWETILTTEQPTGTIVIVSHGGPIRWFLSKWVKGDPREFWNVEGLGHGKAMMIEWNQQTRIFTLGKKLEE</sequence>
<dbReference type="EMBL" id="VIVN01000001">
    <property type="protein sequence ID" value="TWE08061.1"/>
    <property type="molecule type" value="Genomic_DNA"/>
</dbReference>
<comment type="caution">
    <text evidence="5">The sequence shown here is derived from an EMBL/GenBank/DDBJ whole genome shotgun (WGS) entry which is preliminary data.</text>
</comment>
<feature type="binding site" evidence="4">
    <location>
        <begin position="7"/>
        <end position="14"/>
    </location>
    <ligand>
        <name>substrate</name>
    </ligand>
</feature>
<dbReference type="PROSITE" id="PS00175">
    <property type="entry name" value="PG_MUTASE"/>
    <property type="match status" value="1"/>
</dbReference>
<keyword evidence="2" id="KW-0413">Isomerase</keyword>
<dbReference type="GO" id="GO:0016791">
    <property type="term" value="F:phosphatase activity"/>
    <property type="evidence" value="ECO:0007669"/>
    <property type="project" value="TreeGrafter"/>
</dbReference>
<dbReference type="InterPro" id="IPR029033">
    <property type="entry name" value="His_PPase_superfam"/>
</dbReference>
<dbReference type="InterPro" id="IPR013078">
    <property type="entry name" value="His_Pase_superF_clade-1"/>
</dbReference>
<evidence type="ECO:0000256" key="3">
    <source>
        <dbReference type="PIRSR" id="PIRSR613078-1"/>
    </source>
</evidence>
<evidence type="ECO:0000256" key="2">
    <source>
        <dbReference type="ARBA" id="ARBA00023235"/>
    </source>
</evidence>
<dbReference type="Proteomes" id="UP000319671">
    <property type="component" value="Unassembled WGS sequence"/>
</dbReference>
<evidence type="ECO:0000256" key="4">
    <source>
        <dbReference type="PIRSR" id="PIRSR613078-2"/>
    </source>
</evidence>
<dbReference type="Gene3D" id="3.40.50.1240">
    <property type="entry name" value="Phosphoglycerate mutase-like"/>
    <property type="match status" value="1"/>
</dbReference>
<dbReference type="PANTHER" id="PTHR48100">
    <property type="entry name" value="BROAD-SPECIFICITY PHOSPHATASE YOR283W-RELATED"/>
    <property type="match status" value="1"/>
</dbReference>
<dbReference type="Pfam" id="PF00300">
    <property type="entry name" value="His_Phos_1"/>
    <property type="match status" value="1"/>
</dbReference>
<keyword evidence="1" id="KW-0324">Glycolysis</keyword>
<protein>
    <submittedName>
        <fullName evidence="5">Alpha-ribazole phosphatase/probable phosphoglycerate mutase</fullName>
    </submittedName>
</protein>
<keyword evidence="6" id="KW-1185">Reference proteome</keyword>
<evidence type="ECO:0000256" key="1">
    <source>
        <dbReference type="ARBA" id="ARBA00023152"/>
    </source>
</evidence>
<feature type="active site" description="Proton donor/acceptor" evidence="3">
    <location>
        <position position="84"/>
    </location>
</feature>
<dbReference type="GO" id="GO:0005737">
    <property type="term" value="C:cytoplasm"/>
    <property type="evidence" value="ECO:0007669"/>
    <property type="project" value="TreeGrafter"/>
</dbReference>
<name>A0A561DXG7_9BACI</name>
<proteinExistence type="predicted"/>
<dbReference type="InterPro" id="IPR001345">
    <property type="entry name" value="PG/BPGM_mutase_AS"/>
</dbReference>